<dbReference type="InterPro" id="IPR056282">
    <property type="entry name" value="MROH2B-like_N_HEAT"/>
</dbReference>
<evidence type="ECO:0000256" key="2">
    <source>
        <dbReference type="ARBA" id="ARBA00009995"/>
    </source>
</evidence>
<dbReference type="InterPro" id="IPR016024">
    <property type="entry name" value="ARM-type_fold"/>
</dbReference>
<dbReference type="InterPro" id="IPR055408">
    <property type="entry name" value="HEAT_MROH2B-like"/>
</dbReference>
<dbReference type="InterPro" id="IPR045206">
    <property type="entry name" value="Maestro_heat-like_prot"/>
</dbReference>
<proteinExistence type="inferred from homology"/>
<evidence type="ECO:0000259" key="18">
    <source>
        <dbReference type="Pfam" id="PF23221"/>
    </source>
</evidence>
<feature type="compositionally biased region" description="Basic and acidic residues" evidence="13">
    <location>
        <begin position="1955"/>
        <end position="1964"/>
    </location>
</feature>
<feature type="domain" description="Maestro/Maestro-like HEAT-repeats" evidence="19">
    <location>
        <begin position="1581"/>
        <end position="1821"/>
    </location>
</feature>
<keyword evidence="6 14" id="KW-0812">Transmembrane</keyword>
<dbReference type="Gene3D" id="1.25.10.10">
    <property type="entry name" value="Leucine-rich Repeat Variant"/>
    <property type="match status" value="1"/>
</dbReference>
<gene>
    <name evidence="20" type="ORF">EI555_003237</name>
</gene>
<dbReference type="InterPro" id="IPR011989">
    <property type="entry name" value="ARM-like"/>
</dbReference>
<dbReference type="InterPro" id="IPR002213">
    <property type="entry name" value="UDP_glucos_trans"/>
</dbReference>
<dbReference type="Pfam" id="PF23221">
    <property type="entry name" value="HEAT_MROH2B_1st"/>
    <property type="match status" value="1"/>
</dbReference>
<reference evidence="21" key="1">
    <citation type="journal article" date="2019" name="IScience">
        <title>Narwhal Genome Reveals Long-Term Low Genetic Diversity despite Current Large Abundance Size.</title>
        <authorList>
            <person name="Westbury M.V."/>
            <person name="Petersen B."/>
            <person name="Garde E."/>
            <person name="Heide-Jorgensen M.P."/>
            <person name="Lorenzen E.D."/>
        </authorList>
    </citation>
    <scope>NUCLEOTIDE SEQUENCE [LARGE SCALE GENOMIC DNA]</scope>
</reference>
<dbReference type="PANTHER" id="PTHR23120">
    <property type="entry name" value="MAESTRO-RELATED HEAT DOMAIN-CONTAINING"/>
    <property type="match status" value="1"/>
</dbReference>
<evidence type="ECO:0000256" key="1">
    <source>
        <dbReference type="ARBA" id="ARBA00004389"/>
    </source>
</evidence>
<protein>
    <recommendedName>
        <fullName evidence="3">glucuronosyltransferase</fullName>
        <ecNumber evidence="3">2.4.1.17</ecNumber>
    </recommendedName>
</protein>
<dbReference type="Proteomes" id="UP000308365">
    <property type="component" value="Unassembled WGS sequence"/>
</dbReference>
<dbReference type="CDD" id="cd03784">
    <property type="entry name" value="GT1_Gtf-like"/>
    <property type="match status" value="1"/>
</dbReference>
<keyword evidence="11 14" id="KW-0472">Membrane</keyword>
<dbReference type="EMBL" id="RWIC01000589">
    <property type="protein sequence ID" value="TKC41983.1"/>
    <property type="molecule type" value="Genomic_DNA"/>
</dbReference>
<evidence type="ECO:0000259" key="17">
    <source>
        <dbReference type="Pfam" id="PF23210"/>
    </source>
</evidence>
<dbReference type="InterPro" id="IPR035595">
    <property type="entry name" value="UDP_glycos_trans_CS"/>
</dbReference>
<evidence type="ECO:0000256" key="8">
    <source>
        <dbReference type="ARBA" id="ARBA00022737"/>
    </source>
</evidence>
<keyword evidence="4" id="KW-0328">Glycosyltransferase</keyword>
<evidence type="ECO:0000256" key="12">
    <source>
        <dbReference type="ARBA" id="ARBA00023180"/>
    </source>
</evidence>
<evidence type="ECO:0000256" key="5">
    <source>
        <dbReference type="ARBA" id="ARBA00022679"/>
    </source>
</evidence>
<feature type="transmembrane region" description="Helical" evidence="14">
    <location>
        <begin position="709"/>
        <end position="727"/>
    </location>
</feature>
<dbReference type="GO" id="GO:0015020">
    <property type="term" value="F:glucuronosyltransferase activity"/>
    <property type="evidence" value="ECO:0007669"/>
    <property type="project" value="UniProtKB-EC"/>
</dbReference>
<feature type="region of interest" description="Disordered" evidence="13">
    <location>
        <begin position="1987"/>
        <end position="2024"/>
    </location>
</feature>
<evidence type="ECO:0000256" key="14">
    <source>
        <dbReference type="SAM" id="Phobius"/>
    </source>
</evidence>
<evidence type="ECO:0000256" key="10">
    <source>
        <dbReference type="ARBA" id="ARBA00022989"/>
    </source>
</evidence>
<dbReference type="EC" id="2.4.1.17" evidence="3"/>
<keyword evidence="7 15" id="KW-0732">Signal</keyword>
<comment type="caution">
    <text evidence="20">The sequence shown here is derived from an EMBL/GenBank/DDBJ whole genome shotgun (WGS) entry which is preliminary data.</text>
</comment>
<organism evidence="20 21">
    <name type="scientific">Monodon monoceros</name>
    <name type="common">Narwhal</name>
    <name type="synonym">Ceratodon monodon</name>
    <dbReference type="NCBI Taxonomy" id="40151"/>
    <lineage>
        <taxon>Eukaryota</taxon>
        <taxon>Metazoa</taxon>
        <taxon>Chordata</taxon>
        <taxon>Craniata</taxon>
        <taxon>Vertebrata</taxon>
        <taxon>Euteleostomi</taxon>
        <taxon>Mammalia</taxon>
        <taxon>Eutheria</taxon>
        <taxon>Laurasiatheria</taxon>
        <taxon>Artiodactyla</taxon>
        <taxon>Whippomorpha</taxon>
        <taxon>Cetacea</taxon>
        <taxon>Odontoceti</taxon>
        <taxon>Monodontidae</taxon>
        <taxon>Monodon</taxon>
    </lineage>
</organism>
<feature type="signal peptide" evidence="15">
    <location>
        <begin position="1"/>
        <end position="27"/>
    </location>
</feature>
<dbReference type="Pfam" id="PF23227">
    <property type="entry name" value="HEAT_MROH2B_C"/>
    <property type="match status" value="1"/>
</dbReference>
<evidence type="ECO:0000256" key="13">
    <source>
        <dbReference type="SAM" id="MobiDB-lite"/>
    </source>
</evidence>
<comment type="similarity">
    <text evidence="2">Belongs to the UDP-glycosyltransferase family.</text>
</comment>
<dbReference type="FunFam" id="3.40.50.2000:FF:000066">
    <property type="entry name" value="UDP-glucuronosyltransferase 1-1"/>
    <property type="match status" value="1"/>
</dbReference>
<evidence type="ECO:0000256" key="9">
    <source>
        <dbReference type="ARBA" id="ARBA00022824"/>
    </source>
</evidence>
<dbReference type="Gene3D" id="3.40.50.2000">
    <property type="entry name" value="Glycogen Phosphorylase B"/>
    <property type="match status" value="2"/>
</dbReference>
<keyword evidence="10 14" id="KW-1133">Transmembrane helix</keyword>
<evidence type="ECO:0000256" key="3">
    <source>
        <dbReference type="ARBA" id="ARBA00012544"/>
    </source>
</evidence>
<feature type="domain" description="MROH2B-like HEAT-repeats" evidence="17">
    <location>
        <begin position="1073"/>
        <end position="1130"/>
    </location>
</feature>
<comment type="subcellular location">
    <subcellularLocation>
        <location evidence="1">Endoplasmic reticulum membrane</location>
        <topology evidence="1">Single-pass membrane protein</topology>
    </subcellularLocation>
</comment>
<dbReference type="InterPro" id="IPR048465">
    <property type="entry name" value="Maestro-like_HEAT"/>
</dbReference>
<evidence type="ECO:0000256" key="4">
    <source>
        <dbReference type="ARBA" id="ARBA00022676"/>
    </source>
</evidence>
<sequence>MTAGSQGPRPLILGLLLCALGPALTQGGKLLVVPIDGSHWLSLVRIVQQLQHKGHDIVVLAPDASMYIKEGAFYTLKRYPVPFRREDLEVAFINLGRSVFENDPFLQRMVKIYKKIKDDSALLFSACSHLLHNKELMSSLAEGSFDAVLTDPFLPCGPIVAQYLAVPAVFFLNGLPCSLDFQGTQCPNPPSYVPRPLSFNSDRMTFLQRVKNILIALSESFLCNVVYSPYAPLASEVLQKDVTLQDLMSYASIWLLRSDFVNNYPRPIMPNTVFIGGINCASKKPLSQEFEAYVNASGEHGIVVFSLGSMVSEIPEQKATEIADALGKIPQTVLWRYTGTPPPNLAKNTKLVKWLPQNDLLGHPKTRAFITHSGSHGVYEGICNGVPMVMMPLFGDQMDNAKRMETRGAGVTLDILEMSSEDLENALKTVISDKSYKENIMRLSSLHKDRPVEPLDLAVFWVEFVMRHKGAPHLRPAAHDLTWYQYYSLDVIGFLLAVVLTVIFITFKGCAFAFRKCFGKKERRLAEASTESNEDVSEEIEDLEPLEPDDSVTNLLNIMDSESTKTDAAGAGPDMRKMLASVIIRERAATEPSVVMDALIRCLQVPEISTQGKVNIYSVLQEVLQQQGELEECCVQRLVTIASKEMREMLQVEGYVRAEVASDTLVALSRNHFSLVVYELQHCLRPLNLAEEFVIVTLAKLANGNVFEFMPYMGITLATIFTMLRLTDEAEMRQVICSAMETFCENVQLYLRHLEDSVYPVMTEEQFAVKLFPMYRSFVTLWLRDNNLEVKLGLIKSLKPMLNLILPSNSVREQVYDYIPLLLAEYQAHLEALFITQVLRQILEMSVTTNTLSPKCSCTPSSRNCMSRLPQLHCEPTGVPAPLSTGPGAASSCCCSGSGGTTKAVLPPAARSYPRELMKFFLSQMEMSKEAIHVGTLTLIRAAGVILCFGLCARGQVKTVLNVLHDFEERIQESEQSWQIGAWRDICLKMAFIKSVVQVTDAVKNIKDLEDFQLAPKATLTGIIMAIIKAEPTDRLVSPVRIMAMDALSYLRLGSGWQGLTSPPTTPLVTSFPGKLKPFYSTEENSELVEISIHSVISLQPPGENDESIKTLYVNALRALEQLMEGLVQRQLDPKGLQEMVHLLEKWILSEKEWEREKAINLHLHLMQIYVQSVGVCIPLQLGQFGTLVGLIAPCTCDSHRRTRLASMEVLSSLLDFHASQNCSSWGASRELELVKCKAELQGSDVEKIFSASSRIAKVACLQFSCDEVASLVQKLCENIGAMNLQHDKASVTWIGTFLQMRAKELEDTVAEILGAILVLPVVDHPEVRHLLIEGILLLAHYHQETGLMSLLRQPLPMESHLTEVWLTVAENLPFARMMLHALMGRLQSRFTPRADTTSKADIWHLAAVGPLMTLCTIHLLIEKMDQDDKLLDLFPDLIYTLLLQLGSSQGPEAMSPVLKMWRLVHTGTLPEEINLQRITIKSMQLLFRKLNSEPLLRTLEEQGVWTLLESSSTFLQGVSLLARLCVQNAEGYRQGLSELVLRGVASEALSYRISSMTVCVEFMSVPILYQEKMLKPALLMLEKGVDQDEALRVLSLRALGNMALRAPKKVRQYQKLLLEKCLCSLRGPVSTSVTSEGMETLAKVLAELREGDVGSDFHAISERCRAFFDHESELLRLKAFVLFGRLVKVVRISKKHFFKEEVKKAWVPLMLHCQDPCSNAAQACVATMFQCVHFWGWKALESSSDQSDAIAPKDMTSFQITLCSVLTQRKPAVLYSFLLETMTYVKNNLSRIRIAACNLAGIIMKQMSARYLKKLDFPTLRNCESWRLNPQRWEMCVETWLHLPPSEFTHRGVKSRAPELQLDSDPGVRRASLETLKILDTCKQIPDCKVMSPQSQDSGTKGNFTPASPECVYVRQLLSAQRIWSPLCVFIAFQFHSSTHADGTPLLKGQEASTSDHDMHHGEGGWPPVGAVLVPVQHTGSVHSQEGLLDQDGEGPSKAWSRAQQRVKKEELSPSPRNKQAPPWAPWAEVLLSSPGNQPAPEASGKRALTLFGGSRGIDSEVISCQVMKIVAAGRLESH</sequence>
<feature type="domain" description="MROH2B-like HEAT-repeats" evidence="17">
    <location>
        <begin position="984"/>
        <end position="1051"/>
    </location>
</feature>
<keyword evidence="8" id="KW-0677">Repeat</keyword>
<feature type="region of interest" description="Disordered" evidence="13">
    <location>
        <begin position="1947"/>
        <end position="1972"/>
    </location>
</feature>
<dbReference type="InterPro" id="IPR055406">
    <property type="entry name" value="HEAT_Maestro"/>
</dbReference>
<dbReference type="GO" id="GO:0005789">
    <property type="term" value="C:endoplasmic reticulum membrane"/>
    <property type="evidence" value="ECO:0007669"/>
    <property type="project" value="UniProtKB-SubCell"/>
</dbReference>
<dbReference type="PROSITE" id="PS00375">
    <property type="entry name" value="UDPGT"/>
    <property type="match status" value="1"/>
</dbReference>
<keyword evidence="9" id="KW-0256">Endoplasmic reticulum</keyword>
<evidence type="ECO:0000256" key="7">
    <source>
        <dbReference type="ARBA" id="ARBA00022729"/>
    </source>
</evidence>
<evidence type="ECO:0000259" key="16">
    <source>
        <dbReference type="Pfam" id="PF21047"/>
    </source>
</evidence>
<dbReference type="SUPFAM" id="SSF53756">
    <property type="entry name" value="UDP-Glycosyltransferase/glycogen phosphorylase"/>
    <property type="match status" value="1"/>
</dbReference>
<keyword evidence="5" id="KW-0808">Transferase</keyword>
<dbReference type="PANTHER" id="PTHR23120:SF14">
    <property type="entry name" value="MAESTRO HEAT-LIKE REPEAT-CONTAINING PROTEIN FAMILY MEMBER 2A"/>
    <property type="match status" value="1"/>
</dbReference>
<name>A0A4U1EYW8_MONMO</name>
<evidence type="ECO:0000313" key="20">
    <source>
        <dbReference type="EMBL" id="TKC41983.1"/>
    </source>
</evidence>
<accession>A0A4U1EYW8</accession>
<feature type="domain" description="MROH2B-like HEAT-repeats" evidence="17">
    <location>
        <begin position="806"/>
        <end position="942"/>
    </location>
</feature>
<feature type="domain" description="Maestro-like HEAT-repeats" evidence="16">
    <location>
        <begin position="1154"/>
        <end position="1380"/>
    </location>
</feature>
<dbReference type="SUPFAM" id="SSF48371">
    <property type="entry name" value="ARM repeat"/>
    <property type="match status" value="2"/>
</dbReference>
<evidence type="ECO:0000256" key="15">
    <source>
        <dbReference type="SAM" id="SignalP"/>
    </source>
</evidence>
<feature type="transmembrane region" description="Helical" evidence="14">
    <location>
        <begin position="491"/>
        <end position="514"/>
    </location>
</feature>
<evidence type="ECO:0000256" key="11">
    <source>
        <dbReference type="ARBA" id="ARBA00023136"/>
    </source>
</evidence>
<dbReference type="Pfam" id="PF23210">
    <property type="entry name" value="HEAT_Maestro_2"/>
    <property type="match status" value="3"/>
</dbReference>
<evidence type="ECO:0000256" key="6">
    <source>
        <dbReference type="ARBA" id="ARBA00022692"/>
    </source>
</evidence>
<feature type="chain" id="PRO_5020313950" description="glucuronosyltransferase" evidence="15">
    <location>
        <begin position="28"/>
        <end position="2080"/>
    </location>
</feature>
<evidence type="ECO:0000259" key="19">
    <source>
        <dbReference type="Pfam" id="PF23227"/>
    </source>
</evidence>
<evidence type="ECO:0000313" key="21">
    <source>
        <dbReference type="Proteomes" id="UP000308365"/>
    </source>
</evidence>
<keyword evidence="12" id="KW-0325">Glycoprotein</keyword>
<dbReference type="Pfam" id="PF00201">
    <property type="entry name" value="UDPGT"/>
    <property type="match status" value="1"/>
</dbReference>
<dbReference type="FunFam" id="3.40.50.2000:FF:000001">
    <property type="entry name" value="UDP-glucuronosyltransferase"/>
    <property type="match status" value="1"/>
</dbReference>
<feature type="domain" description="MROH2B-like N-terminal HEAT-repeats" evidence="18">
    <location>
        <begin position="587"/>
        <end position="802"/>
    </location>
</feature>
<dbReference type="Pfam" id="PF21047">
    <property type="entry name" value="HEAT_Maestro"/>
    <property type="match status" value="1"/>
</dbReference>